<reference evidence="1" key="1">
    <citation type="submission" date="2018-02" db="EMBL/GenBank/DDBJ databases">
        <title>Rhizophora mucronata_Transcriptome.</title>
        <authorList>
            <person name="Meera S.P."/>
            <person name="Sreeshan A."/>
            <person name="Augustine A."/>
        </authorList>
    </citation>
    <scope>NUCLEOTIDE SEQUENCE</scope>
    <source>
        <tissue evidence="1">Leaf</tissue>
    </source>
</reference>
<proteinExistence type="predicted"/>
<dbReference type="AlphaFoldDB" id="A0A2P2ILP4"/>
<accession>A0A2P2ILP4</accession>
<sequence>MAIALSVIPNLRSGVTVILGRVSPCRHSELVLG</sequence>
<protein>
    <submittedName>
        <fullName evidence="1">Uncharacterized protein MANES_11G137000</fullName>
    </submittedName>
</protein>
<evidence type="ECO:0000313" key="1">
    <source>
        <dbReference type="EMBL" id="MBW82149.1"/>
    </source>
</evidence>
<name>A0A2P2ILP4_RHIMU</name>
<dbReference type="EMBL" id="GGEC01001666">
    <property type="protein sequence ID" value="MBW82149.1"/>
    <property type="molecule type" value="Transcribed_RNA"/>
</dbReference>
<organism evidence="1">
    <name type="scientific">Rhizophora mucronata</name>
    <name type="common">Asiatic mangrove</name>
    <dbReference type="NCBI Taxonomy" id="61149"/>
    <lineage>
        <taxon>Eukaryota</taxon>
        <taxon>Viridiplantae</taxon>
        <taxon>Streptophyta</taxon>
        <taxon>Embryophyta</taxon>
        <taxon>Tracheophyta</taxon>
        <taxon>Spermatophyta</taxon>
        <taxon>Magnoliopsida</taxon>
        <taxon>eudicotyledons</taxon>
        <taxon>Gunneridae</taxon>
        <taxon>Pentapetalae</taxon>
        <taxon>rosids</taxon>
        <taxon>fabids</taxon>
        <taxon>Malpighiales</taxon>
        <taxon>Rhizophoraceae</taxon>
        <taxon>Rhizophora</taxon>
    </lineage>
</organism>